<name>A0A1T4PV25_9PORP</name>
<evidence type="ECO:0000313" key="4">
    <source>
        <dbReference type="Proteomes" id="UP000190121"/>
    </source>
</evidence>
<dbReference type="InterPro" id="IPR023346">
    <property type="entry name" value="Lysozyme-like_dom_sf"/>
</dbReference>
<evidence type="ECO:0000313" key="3">
    <source>
        <dbReference type="EMBL" id="SJZ94788.1"/>
    </source>
</evidence>
<reference evidence="4" key="1">
    <citation type="submission" date="2017-02" db="EMBL/GenBank/DDBJ databases">
        <authorList>
            <person name="Varghese N."/>
            <person name="Submissions S."/>
        </authorList>
    </citation>
    <scope>NUCLEOTIDE SEQUENCE [LARGE SCALE GENOMIC DNA]</scope>
    <source>
        <strain evidence="4">ATCC 51356</strain>
    </source>
</reference>
<dbReference type="Gene3D" id="1.20.141.10">
    <property type="entry name" value="Chitosanase, subunit A, domain 1"/>
    <property type="match status" value="1"/>
</dbReference>
<sequence length="194" mass="22035">MAKVELLAPYIKKWEGGFVNDPADTGGATNMGVTMGTLRAYCKQKSLPPPTVEKLKSLAEAEWIKILKTMYWDKWKADFIESQKVANILVDWVWGSGRYGITNPQKLLGMVPDGIVGRKTLAAVNAADPDELFEAIYEERVKFLNRITAASISRYEAKIGRKATEAELLKHTYKRFIKGWLNRLMDMKKFCEKL</sequence>
<dbReference type="InterPro" id="IPR008565">
    <property type="entry name" value="TtsA-like_GH18_dom"/>
</dbReference>
<dbReference type="AlphaFoldDB" id="A0A1T4PV25"/>
<feature type="domain" description="TtsA-like Glycoside hydrolase family 108" evidence="1">
    <location>
        <begin position="10"/>
        <end position="97"/>
    </location>
</feature>
<dbReference type="Proteomes" id="UP000190121">
    <property type="component" value="Unassembled WGS sequence"/>
</dbReference>
<keyword evidence="4" id="KW-1185">Reference proteome</keyword>
<accession>A0A1T4PV25</accession>
<evidence type="ECO:0000259" key="1">
    <source>
        <dbReference type="Pfam" id="PF05838"/>
    </source>
</evidence>
<dbReference type="RefSeq" id="WP_078737471.1">
    <property type="nucleotide sequence ID" value="NZ_FUXE01000020.1"/>
</dbReference>
<dbReference type="Pfam" id="PF09374">
    <property type="entry name" value="PG_binding_3"/>
    <property type="match status" value="1"/>
</dbReference>
<dbReference type="SUPFAM" id="SSF53955">
    <property type="entry name" value="Lysozyme-like"/>
    <property type="match status" value="1"/>
</dbReference>
<dbReference type="OrthoDB" id="672438at2"/>
<dbReference type="InterPro" id="IPR018537">
    <property type="entry name" value="Peptidoglycan-bd_3"/>
</dbReference>
<protein>
    <submittedName>
        <fullName evidence="3">Predicted Peptidoglycan domain-containing protein</fullName>
    </submittedName>
</protein>
<dbReference type="CDD" id="cd13926">
    <property type="entry name" value="N-acetylmuramidase_GH108"/>
    <property type="match status" value="1"/>
</dbReference>
<dbReference type="STRING" id="29524.SAMN02745171_01580"/>
<feature type="domain" description="Peptidoglycan binding" evidence="2">
    <location>
        <begin position="101"/>
        <end position="184"/>
    </location>
</feature>
<evidence type="ECO:0000259" key="2">
    <source>
        <dbReference type="Pfam" id="PF09374"/>
    </source>
</evidence>
<dbReference type="EMBL" id="FUXE01000020">
    <property type="protein sequence ID" value="SJZ94788.1"/>
    <property type="molecule type" value="Genomic_DNA"/>
</dbReference>
<gene>
    <name evidence="3" type="ORF">SAMN02745171_01580</name>
</gene>
<dbReference type="Pfam" id="PF05838">
    <property type="entry name" value="Glyco_hydro_108"/>
    <property type="match status" value="1"/>
</dbReference>
<proteinExistence type="predicted"/>
<organism evidence="3 4">
    <name type="scientific">Porphyromonas circumdentaria</name>
    <dbReference type="NCBI Taxonomy" id="29524"/>
    <lineage>
        <taxon>Bacteria</taxon>
        <taxon>Pseudomonadati</taxon>
        <taxon>Bacteroidota</taxon>
        <taxon>Bacteroidia</taxon>
        <taxon>Bacteroidales</taxon>
        <taxon>Porphyromonadaceae</taxon>
        <taxon>Porphyromonas</taxon>
    </lineage>
</organism>